<dbReference type="EMBL" id="BAABAF010000001">
    <property type="protein sequence ID" value="GAA3754565.1"/>
    <property type="molecule type" value="Genomic_DNA"/>
</dbReference>
<dbReference type="PROSITE" id="PS00571">
    <property type="entry name" value="AMIDASES"/>
    <property type="match status" value="1"/>
</dbReference>
<protein>
    <submittedName>
        <fullName evidence="2">Amidase</fullName>
    </submittedName>
</protein>
<sequence>MADNDVPPLDAGLNDLARRLHSRELTATGLATALLDRIAERSGAPTFDGAPGAINAWAHLDADTTRRQAAAADRRLASGAESPLCGIPIALKDLFAVAGLPLTASSRVLEGNVADADSAVWTALSGAGAVYAGHTHTHEFAAGGTTDQVGNPWHLAHSAGGSSGGWAAAVAAGMAPVALGTDTAGSVRIPAALCGVSAFKPTFGRVSMDGTIPLAQTLDHAGPIARTLADCAVVLQALSAAPAARDPWGVFGRPAIPAPERLALSGLRIATTARADRPEVDADVHDGYLRMREVLRSLGAEIVELPAPDDLPAADYDTILLAEARSHHARYRDRADRYRPSVRAFIAPGAAPLPVDAYLRAQARRRAVTAAWDAWFRAHRIDALLEPTSAITAPLRGHGYDAGERAGGTDPLAVFTATWNVTGFPVAALPAGLGTRSGLPVGVSLIGAPDTDAHLLAVGIALQESAPPPQFVWNGAAADPAAAPERNDP</sequence>
<feature type="domain" description="Amidase" evidence="1">
    <location>
        <begin position="53"/>
        <end position="456"/>
    </location>
</feature>
<dbReference type="Gene3D" id="3.90.1300.10">
    <property type="entry name" value="Amidase signature (AS) domain"/>
    <property type="match status" value="1"/>
</dbReference>
<evidence type="ECO:0000313" key="3">
    <source>
        <dbReference type="Proteomes" id="UP001500540"/>
    </source>
</evidence>
<keyword evidence="3" id="KW-1185">Reference proteome</keyword>
<name>A0ABP7G8M5_9MICO</name>
<reference evidence="3" key="1">
    <citation type="journal article" date="2019" name="Int. J. Syst. Evol. Microbiol.">
        <title>The Global Catalogue of Microorganisms (GCM) 10K type strain sequencing project: providing services to taxonomists for standard genome sequencing and annotation.</title>
        <authorList>
            <consortium name="The Broad Institute Genomics Platform"/>
            <consortium name="The Broad Institute Genome Sequencing Center for Infectious Disease"/>
            <person name="Wu L."/>
            <person name="Ma J."/>
        </authorList>
    </citation>
    <scope>NUCLEOTIDE SEQUENCE [LARGE SCALE GENOMIC DNA]</scope>
    <source>
        <strain evidence="3">JCM 16950</strain>
    </source>
</reference>
<dbReference type="InterPro" id="IPR036928">
    <property type="entry name" value="AS_sf"/>
</dbReference>
<dbReference type="RefSeq" id="WP_344780079.1">
    <property type="nucleotide sequence ID" value="NZ_BAABAF010000001.1"/>
</dbReference>
<comment type="caution">
    <text evidence="2">The sequence shown here is derived from an EMBL/GenBank/DDBJ whole genome shotgun (WGS) entry which is preliminary data.</text>
</comment>
<evidence type="ECO:0000259" key="1">
    <source>
        <dbReference type="Pfam" id="PF01425"/>
    </source>
</evidence>
<dbReference type="PANTHER" id="PTHR11895">
    <property type="entry name" value="TRANSAMIDASE"/>
    <property type="match status" value="1"/>
</dbReference>
<dbReference type="PANTHER" id="PTHR11895:SF176">
    <property type="entry name" value="AMIDASE AMID-RELATED"/>
    <property type="match status" value="1"/>
</dbReference>
<gene>
    <name evidence="2" type="ORF">GCM10022240_04520</name>
</gene>
<proteinExistence type="predicted"/>
<evidence type="ECO:0000313" key="2">
    <source>
        <dbReference type="EMBL" id="GAA3754565.1"/>
    </source>
</evidence>
<dbReference type="SUPFAM" id="SSF75304">
    <property type="entry name" value="Amidase signature (AS) enzymes"/>
    <property type="match status" value="1"/>
</dbReference>
<dbReference type="Proteomes" id="UP001500540">
    <property type="component" value="Unassembled WGS sequence"/>
</dbReference>
<dbReference type="InterPro" id="IPR000120">
    <property type="entry name" value="Amidase"/>
</dbReference>
<accession>A0ABP7G8M5</accession>
<dbReference type="Pfam" id="PF01425">
    <property type="entry name" value="Amidase"/>
    <property type="match status" value="1"/>
</dbReference>
<dbReference type="InterPro" id="IPR023631">
    <property type="entry name" value="Amidase_dom"/>
</dbReference>
<organism evidence="2 3">
    <name type="scientific">Microbacterium kribbense</name>
    <dbReference type="NCBI Taxonomy" id="433645"/>
    <lineage>
        <taxon>Bacteria</taxon>
        <taxon>Bacillati</taxon>
        <taxon>Actinomycetota</taxon>
        <taxon>Actinomycetes</taxon>
        <taxon>Micrococcales</taxon>
        <taxon>Microbacteriaceae</taxon>
        <taxon>Microbacterium</taxon>
    </lineage>
</organism>
<dbReference type="InterPro" id="IPR020556">
    <property type="entry name" value="Amidase_CS"/>
</dbReference>